<evidence type="ECO:0000313" key="3">
    <source>
        <dbReference type="Proteomes" id="UP000194236"/>
    </source>
</evidence>
<sequence length="168" mass="18911">MVDTKLRKNSPTSSSLSYQSGGGGQQPKTMIDLSPRQRKSLTMKNNDIGQTDQKSILPPPSSIGIAGSPSMNRPSQHQQHSNQQPASMDDTVDFDDNNIDDYSPRTRMIPKNSTWIQMDDYNQSSKNNNDQQQQIIIGILLILNSRHNVYLKRYQRLADSYSNSILLA</sequence>
<dbReference type="EMBL" id="MUJZ01056298">
    <property type="protein sequence ID" value="OTF72411.1"/>
    <property type="molecule type" value="Genomic_DNA"/>
</dbReference>
<feature type="compositionally biased region" description="Acidic residues" evidence="1">
    <location>
        <begin position="90"/>
        <end position="99"/>
    </location>
</feature>
<feature type="compositionally biased region" description="Polar residues" evidence="1">
    <location>
        <begin position="42"/>
        <end position="54"/>
    </location>
</feature>
<proteinExistence type="predicted"/>
<keyword evidence="3" id="KW-1185">Reference proteome</keyword>
<feature type="non-terminal residue" evidence="2">
    <location>
        <position position="168"/>
    </location>
</feature>
<comment type="caution">
    <text evidence="2">The sequence shown here is derived from an EMBL/GenBank/DDBJ whole genome shotgun (WGS) entry which is preliminary data.</text>
</comment>
<dbReference type="AlphaFoldDB" id="A0A1Y3AVB5"/>
<feature type="compositionally biased region" description="Low complexity" evidence="1">
    <location>
        <begin position="62"/>
        <end position="85"/>
    </location>
</feature>
<evidence type="ECO:0000256" key="1">
    <source>
        <dbReference type="SAM" id="MobiDB-lite"/>
    </source>
</evidence>
<gene>
    <name evidence="2" type="ORF">BLA29_008868</name>
</gene>
<protein>
    <submittedName>
        <fullName evidence="2">Uncharacterized protein</fullName>
    </submittedName>
</protein>
<accession>A0A1Y3AVB5</accession>
<reference evidence="2 3" key="1">
    <citation type="submission" date="2017-03" db="EMBL/GenBank/DDBJ databases">
        <title>Genome Survey of Euroglyphus maynei.</title>
        <authorList>
            <person name="Arlian L.G."/>
            <person name="Morgan M.S."/>
            <person name="Rider S.D."/>
        </authorList>
    </citation>
    <scope>NUCLEOTIDE SEQUENCE [LARGE SCALE GENOMIC DNA]</scope>
    <source>
        <strain evidence="2">Arlian Lab</strain>
        <tissue evidence="2">Whole body</tissue>
    </source>
</reference>
<name>A0A1Y3AVB5_EURMA</name>
<evidence type="ECO:0000313" key="2">
    <source>
        <dbReference type="EMBL" id="OTF72411.1"/>
    </source>
</evidence>
<organism evidence="2 3">
    <name type="scientific">Euroglyphus maynei</name>
    <name type="common">Mayne's house dust mite</name>
    <dbReference type="NCBI Taxonomy" id="6958"/>
    <lineage>
        <taxon>Eukaryota</taxon>
        <taxon>Metazoa</taxon>
        <taxon>Ecdysozoa</taxon>
        <taxon>Arthropoda</taxon>
        <taxon>Chelicerata</taxon>
        <taxon>Arachnida</taxon>
        <taxon>Acari</taxon>
        <taxon>Acariformes</taxon>
        <taxon>Sarcoptiformes</taxon>
        <taxon>Astigmata</taxon>
        <taxon>Psoroptidia</taxon>
        <taxon>Analgoidea</taxon>
        <taxon>Pyroglyphidae</taxon>
        <taxon>Pyroglyphinae</taxon>
        <taxon>Euroglyphus</taxon>
    </lineage>
</organism>
<feature type="region of interest" description="Disordered" evidence="1">
    <location>
        <begin position="1"/>
        <end position="106"/>
    </location>
</feature>
<dbReference type="Proteomes" id="UP000194236">
    <property type="component" value="Unassembled WGS sequence"/>
</dbReference>